<keyword evidence="2" id="KW-0472">Membrane</keyword>
<evidence type="ECO:0000313" key="3">
    <source>
        <dbReference type="EMBL" id="SJM63177.1"/>
    </source>
</evidence>
<dbReference type="InterPro" id="IPR025338">
    <property type="entry name" value="DUF4244"/>
</dbReference>
<accession>A0A1R4G519</accession>
<evidence type="ECO:0008006" key="5">
    <source>
        <dbReference type="Google" id="ProtNLM"/>
    </source>
</evidence>
<dbReference type="RefSeq" id="WP_086997827.1">
    <property type="nucleotide sequence ID" value="NZ_FUHW01000027.1"/>
</dbReference>
<keyword evidence="2" id="KW-0812">Transmembrane</keyword>
<dbReference type="AlphaFoldDB" id="A0A1R4G519"/>
<feature type="region of interest" description="Disordered" evidence="1">
    <location>
        <begin position="1"/>
        <end position="31"/>
    </location>
</feature>
<evidence type="ECO:0000313" key="4">
    <source>
        <dbReference type="Proteomes" id="UP000195913"/>
    </source>
</evidence>
<reference evidence="3 4" key="1">
    <citation type="submission" date="2017-02" db="EMBL/GenBank/DDBJ databases">
        <authorList>
            <person name="Peterson S.W."/>
        </authorList>
    </citation>
    <scope>NUCLEOTIDE SEQUENCE [LARGE SCALE GENOMIC DNA]</scope>
    <source>
        <strain evidence="3 4">B Ar 00.02</strain>
    </source>
</reference>
<feature type="transmembrane region" description="Helical" evidence="2">
    <location>
        <begin position="41"/>
        <end position="64"/>
    </location>
</feature>
<dbReference type="Pfam" id="PF14029">
    <property type="entry name" value="DUF4244"/>
    <property type="match status" value="1"/>
</dbReference>
<organism evidence="3 4">
    <name type="scientific">Arthrobacter rhombi</name>
    <dbReference type="NCBI Taxonomy" id="71253"/>
    <lineage>
        <taxon>Bacteria</taxon>
        <taxon>Bacillati</taxon>
        <taxon>Actinomycetota</taxon>
        <taxon>Actinomycetes</taxon>
        <taxon>Micrococcales</taxon>
        <taxon>Micrococcaceae</taxon>
        <taxon>Arthrobacter</taxon>
    </lineage>
</organism>
<proteinExistence type="predicted"/>
<dbReference type="EMBL" id="FUHW01000027">
    <property type="protein sequence ID" value="SJM63177.1"/>
    <property type="molecule type" value="Genomic_DNA"/>
</dbReference>
<evidence type="ECO:0000256" key="1">
    <source>
        <dbReference type="SAM" id="MobiDB-lite"/>
    </source>
</evidence>
<keyword evidence="2" id="KW-1133">Transmembrane helix</keyword>
<keyword evidence="4" id="KW-1185">Reference proteome</keyword>
<evidence type="ECO:0000256" key="2">
    <source>
        <dbReference type="SAM" id="Phobius"/>
    </source>
</evidence>
<dbReference type="Proteomes" id="UP000195913">
    <property type="component" value="Unassembled WGS sequence"/>
</dbReference>
<protein>
    <recommendedName>
        <fullName evidence="5">DUF4244 domain-containing protein</fullName>
    </recommendedName>
</protein>
<name>A0A1R4G519_9MICC</name>
<gene>
    <name evidence="3" type="ORF">FM101_07735</name>
</gene>
<sequence length="78" mass="7760">MNEQDEQVDPGGQDRAIGQDSASALPSAAGGGEEGIATAEFAIVALAAVGFAGLLVSILSSGGVRELLMGLVRQALSF</sequence>